<dbReference type="SUPFAM" id="SSF56349">
    <property type="entry name" value="DNA breaking-rejoining enzymes"/>
    <property type="match status" value="1"/>
</dbReference>
<dbReference type="InterPro" id="IPR011010">
    <property type="entry name" value="DNA_brk_join_enz"/>
</dbReference>
<reference evidence="3 4" key="1">
    <citation type="submission" date="2019-03" db="EMBL/GenBank/DDBJ databases">
        <title>Genomic Encyclopedia of Type Strains, Phase III (KMG-III): the genomes of soil and plant-associated and newly described type strains.</title>
        <authorList>
            <person name="Whitman W."/>
        </authorList>
    </citation>
    <scope>NUCLEOTIDE SEQUENCE [LARGE SCALE GENOMIC DNA]</scope>
    <source>
        <strain evidence="3 4">VKM Ac-2527</strain>
    </source>
</reference>
<dbReference type="AlphaFoldDB" id="A0A4R6IWE8"/>
<keyword evidence="1" id="KW-0233">DNA recombination</keyword>
<dbReference type="GO" id="GO:0003677">
    <property type="term" value="F:DNA binding"/>
    <property type="evidence" value="ECO:0007669"/>
    <property type="project" value="InterPro"/>
</dbReference>
<evidence type="ECO:0000256" key="1">
    <source>
        <dbReference type="ARBA" id="ARBA00023172"/>
    </source>
</evidence>
<evidence type="ECO:0000313" key="3">
    <source>
        <dbReference type="EMBL" id="TDO26235.1"/>
    </source>
</evidence>
<evidence type="ECO:0000259" key="2">
    <source>
        <dbReference type="PROSITE" id="PS51898"/>
    </source>
</evidence>
<accession>A0A4R6IWE8</accession>
<dbReference type="PROSITE" id="PS51898">
    <property type="entry name" value="TYR_RECOMBINASE"/>
    <property type="match status" value="1"/>
</dbReference>
<dbReference type="InterPro" id="IPR013762">
    <property type="entry name" value="Integrase-like_cat_sf"/>
</dbReference>
<dbReference type="EMBL" id="SNWQ01000067">
    <property type="protein sequence ID" value="TDO26235.1"/>
    <property type="molecule type" value="Genomic_DNA"/>
</dbReference>
<dbReference type="PANTHER" id="PTHR30349">
    <property type="entry name" value="PHAGE INTEGRASE-RELATED"/>
    <property type="match status" value="1"/>
</dbReference>
<dbReference type="Gene3D" id="1.10.443.10">
    <property type="entry name" value="Intergrase catalytic core"/>
    <property type="match status" value="1"/>
</dbReference>
<sequence length="659" mass="72189">MTTLPHAKGVTAASAGLPAQTRLARLEALLDPVFLFEAGWDAARRLLQPPQGDRLLGWPCCSVPGCTVETPGLLCTGCIVRQRNSGMTVEDFLAAAPSKQRADAWLVDERLCLVDGCQRPIHVRTTGLCNSHSHQCRGLFDRAHPDVVPAFLARPDVRPHPTWGPCLVPACLRVAYASAGLCVRHGQRWGEALRAGADIDLGLWCRRQDGITVSGVANLRGLAHLVVIELLAGLQLRTGRGAKTRPSQLNRLARIARHQEVERLSDIDVSQCGSDLATILSGFVRDASRATTTAVEEQRKDLWDLAILGGAGRLDFTVLEQPWLREIGKHWASEDLPRRRGDKAGMVVRTHLGSLAALSTSLRLNRPDRGMDRTSLGRSDIVAFLARLAHLEKTGALTPKRRVQMVRHVRTVLRDCRDLGMTRPGGCVAGLPGEFSLRSNDVPQESPIAGPGRSLPNEVMKALSEALPVLEGLSGRAARVAVEVLMDTGRRPDEVCQLPWDCLDRDSDGKYVLIYTDYKENRLKRRVPIADATAALIRGQQALVQAMFTHTSTAELVLFPAATTNPNGTSSLRAVVLTGLHREWVNRLDEFTLSDGGVFPATAVVAYAYRHTYAQRHADAGTPIDVLRELMGHRSVHSTEAYYNPRELQQMGEIQRIAC</sequence>
<feature type="domain" description="Tyr recombinase" evidence="2">
    <location>
        <begin position="450"/>
        <end position="656"/>
    </location>
</feature>
<dbReference type="Pfam" id="PF00589">
    <property type="entry name" value="Phage_integrase"/>
    <property type="match status" value="1"/>
</dbReference>
<dbReference type="InterPro" id="IPR002104">
    <property type="entry name" value="Integrase_catalytic"/>
</dbReference>
<keyword evidence="4" id="KW-1185">Reference proteome</keyword>
<dbReference type="GO" id="GO:0006310">
    <property type="term" value="P:DNA recombination"/>
    <property type="evidence" value="ECO:0007669"/>
    <property type="project" value="UniProtKB-KW"/>
</dbReference>
<dbReference type="OrthoDB" id="7476432at2"/>
<protein>
    <submittedName>
        <fullName evidence="3">Phage integrase family protein</fullName>
    </submittedName>
</protein>
<name>A0A4R6IWE8_9ACTN</name>
<organism evidence="3 4">
    <name type="scientific">Kribbella caucasensis</name>
    <dbReference type="NCBI Taxonomy" id="2512215"/>
    <lineage>
        <taxon>Bacteria</taxon>
        <taxon>Bacillati</taxon>
        <taxon>Actinomycetota</taxon>
        <taxon>Actinomycetes</taxon>
        <taxon>Propionibacteriales</taxon>
        <taxon>Kribbellaceae</taxon>
        <taxon>Kribbella</taxon>
    </lineage>
</organism>
<proteinExistence type="predicted"/>
<comment type="caution">
    <text evidence="3">The sequence shown here is derived from an EMBL/GenBank/DDBJ whole genome shotgun (WGS) entry which is preliminary data.</text>
</comment>
<gene>
    <name evidence="3" type="ORF">EV643_1671</name>
</gene>
<dbReference type="InterPro" id="IPR050090">
    <property type="entry name" value="Tyrosine_recombinase_XerCD"/>
</dbReference>
<evidence type="ECO:0000313" key="4">
    <source>
        <dbReference type="Proteomes" id="UP000295388"/>
    </source>
</evidence>
<dbReference type="CDD" id="cd00397">
    <property type="entry name" value="DNA_BRE_C"/>
    <property type="match status" value="1"/>
</dbReference>
<dbReference type="Proteomes" id="UP000295388">
    <property type="component" value="Unassembled WGS sequence"/>
</dbReference>
<dbReference type="GO" id="GO:0015074">
    <property type="term" value="P:DNA integration"/>
    <property type="evidence" value="ECO:0007669"/>
    <property type="project" value="InterPro"/>
</dbReference>